<dbReference type="PROSITE" id="PS00144">
    <property type="entry name" value="ASN_GLN_ASE_1"/>
    <property type="match status" value="1"/>
</dbReference>
<proteinExistence type="inferred from homology"/>
<gene>
    <name evidence="10" type="ORF">ELQ35_09955</name>
</gene>
<feature type="binding site" evidence="6">
    <location>
        <begin position="89"/>
        <end position="90"/>
    </location>
    <ligand>
        <name>substrate</name>
    </ligand>
</feature>
<dbReference type="InterPro" id="IPR020827">
    <property type="entry name" value="Asparaginase/glutaminase_AS1"/>
</dbReference>
<dbReference type="PANTHER" id="PTHR11707:SF28">
    <property type="entry name" value="60 KDA LYSOPHOSPHOLIPASE"/>
    <property type="match status" value="1"/>
</dbReference>
<comment type="subunit">
    <text evidence="2">Homotetramer.</text>
</comment>
<dbReference type="InterPro" id="IPR036152">
    <property type="entry name" value="Asp/glu_Ase-like_sf"/>
</dbReference>
<dbReference type="PIRSF" id="PIRSF500176">
    <property type="entry name" value="L_ASNase"/>
    <property type="match status" value="1"/>
</dbReference>
<dbReference type="Gene3D" id="3.40.50.1170">
    <property type="entry name" value="L-asparaginase, N-terminal domain"/>
    <property type="match status" value="1"/>
</dbReference>
<dbReference type="SFLD" id="SFLDS00057">
    <property type="entry name" value="Glutaminase/Asparaginase"/>
    <property type="match status" value="1"/>
</dbReference>
<dbReference type="EMBL" id="RYZZ01000010">
    <property type="protein sequence ID" value="RUQ29280.1"/>
    <property type="molecule type" value="Genomic_DNA"/>
</dbReference>
<feature type="active site" description="O-isoaspartyl threonine intermediate" evidence="5">
    <location>
        <position position="13"/>
    </location>
</feature>
<evidence type="ECO:0000259" key="9">
    <source>
        <dbReference type="Pfam" id="PF17763"/>
    </source>
</evidence>
<dbReference type="CDD" id="cd08964">
    <property type="entry name" value="L-asparaginase_II"/>
    <property type="match status" value="1"/>
</dbReference>
<dbReference type="InterPro" id="IPR004550">
    <property type="entry name" value="AsnASE_II"/>
</dbReference>
<feature type="domain" description="Asparaginase/glutaminase C-terminal" evidence="9">
    <location>
        <begin position="207"/>
        <end position="315"/>
    </location>
</feature>
<feature type="domain" description="L-asparaginase N-terminal" evidence="8">
    <location>
        <begin position="4"/>
        <end position="193"/>
    </location>
</feature>
<dbReference type="InterPro" id="IPR027473">
    <property type="entry name" value="L-asparaginase_C"/>
</dbReference>
<dbReference type="InterPro" id="IPR006034">
    <property type="entry name" value="Asparaginase/glutaminase-like"/>
</dbReference>
<evidence type="ECO:0000256" key="7">
    <source>
        <dbReference type="PROSITE-ProRule" id="PRU10099"/>
    </source>
</evidence>
<evidence type="ECO:0000313" key="11">
    <source>
        <dbReference type="Proteomes" id="UP000267430"/>
    </source>
</evidence>
<dbReference type="Proteomes" id="UP000267430">
    <property type="component" value="Unassembled WGS sequence"/>
</dbReference>
<feature type="active site" evidence="7">
    <location>
        <position position="13"/>
    </location>
</feature>
<dbReference type="InterPro" id="IPR037152">
    <property type="entry name" value="L-asparaginase_N_sf"/>
</dbReference>
<evidence type="ECO:0000313" key="10">
    <source>
        <dbReference type="EMBL" id="RUQ29280.1"/>
    </source>
</evidence>
<organism evidence="10 11">
    <name type="scientific">Peribacillus cavernae</name>
    <dbReference type="NCBI Taxonomy" id="1674310"/>
    <lineage>
        <taxon>Bacteria</taxon>
        <taxon>Bacillati</taxon>
        <taxon>Bacillota</taxon>
        <taxon>Bacilli</taxon>
        <taxon>Bacillales</taxon>
        <taxon>Bacillaceae</taxon>
        <taxon>Peribacillus</taxon>
    </lineage>
</organism>
<feature type="binding site" evidence="6">
    <location>
        <position position="56"/>
    </location>
    <ligand>
        <name>substrate</name>
    </ligand>
</feature>
<evidence type="ECO:0000259" key="8">
    <source>
        <dbReference type="Pfam" id="PF00710"/>
    </source>
</evidence>
<dbReference type="PRINTS" id="PR00139">
    <property type="entry name" value="ASNGLNASE"/>
</dbReference>
<evidence type="ECO:0000256" key="2">
    <source>
        <dbReference type="ARBA" id="ARBA00011881"/>
    </source>
</evidence>
<accession>A0A433HLM8</accession>
<dbReference type="SMART" id="SM00870">
    <property type="entry name" value="Asparaginase"/>
    <property type="match status" value="1"/>
</dbReference>
<dbReference type="OrthoDB" id="9788068at2"/>
<sequence>MKRKISLITTGGTIASKETKNGMLSSGALSGNELASLCKLPEHIEIEIVDFSQVPSMFIDFESMLKLRNTIKKELEDPTVSGVVVTHGTDSLEETAYFLDLSINDQRPIVVTGSQRSPQEVGTDVYSNLRNSIYAAADELLENVGAIVVFNERIYSAKYVKKVHASNLQGFESFGYGYLGIIDNDVVSIYQKPLHREFYDIQKAIPRVDIIKCHTGADGLYLDASIKAGAKGIVLEGVGRGQVTPHMMPSIKAAIDNDIALVMTTSAEEGKVYPAYDYVGSAFDLKQRGVILGSDYDSKKARIKLAVLLASGDKVRDHHFIY</sequence>
<comment type="similarity">
    <text evidence="1">Belongs to the asparaginase 1 family.</text>
</comment>
<name>A0A433HLM8_9BACI</name>
<dbReference type="InterPro" id="IPR027474">
    <property type="entry name" value="L-asparaginase_N"/>
</dbReference>
<dbReference type="SUPFAM" id="SSF53774">
    <property type="entry name" value="Glutaminase/Asparaginase"/>
    <property type="match status" value="1"/>
</dbReference>
<dbReference type="Pfam" id="PF00710">
    <property type="entry name" value="Asparaginase"/>
    <property type="match status" value="1"/>
</dbReference>
<dbReference type="AlphaFoldDB" id="A0A433HLM8"/>
<dbReference type="Gene3D" id="3.40.50.40">
    <property type="match status" value="1"/>
</dbReference>
<dbReference type="PANTHER" id="PTHR11707">
    <property type="entry name" value="L-ASPARAGINASE"/>
    <property type="match status" value="1"/>
</dbReference>
<reference evidence="10 11" key="1">
    <citation type="submission" date="2018-12" db="EMBL/GenBank/DDBJ databases">
        <title>Bacillus chawlae sp. nov., Bacillus glennii sp. nov., and Bacillus saganii sp. nov. Isolated from the Vehicle Assembly Building at Kennedy Space Center where the Viking Spacecraft were Assembled.</title>
        <authorList>
            <person name="Seuylemezian A."/>
            <person name="Vaishampayan P."/>
        </authorList>
    </citation>
    <scope>NUCLEOTIDE SEQUENCE [LARGE SCALE GENOMIC DNA]</scope>
    <source>
        <strain evidence="10 11">L5</strain>
    </source>
</reference>
<dbReference type="RefSeq" id="WP_126864693.1">
    <property type="nucleotide sequence ID" value="NZ_JAUSTX010000006.1"/>
</dbReference>
<dbReference type="EC" id="3.5.1.1" evidence="3"/>
<evidence type="ECO:0000256" key="4">
    <source>
        <dbReference type="ARBA" id="ARBA00022801"/>
    </source>
</evidence>
<keyword evidence="11" id="KW-1185">Reference proteome</keyword>
<dbReference type="Pfam" id="PF17763">
    <property type="entry name" value="Asparaginase_C"/>
    <property type="match status" value="1"/>
</dbReference>
<evidence type="ECO:0000256" key="6">
    <source>
        <dbReference type="PIRSR" id="PIRSR001220-2"/>
    </source>
</evidence>
<dbReference type="PROSITE" id="PS51732">
    <property type="entry name" value="ASN_GLN_ASE_3"/>
    <property type="match status" value="1"/>
</dbReference>
<evidence type="ECO:0000256" key="5">
    <source>
        <dbReference type="PIRSR" id="PIRSR001220-1"/>
    </source>
</evidence>
<dbReference type="PIRSF" id="PIRSF001220">
    <property type="entry name" value="L-ASNase_gatD"/>
    <property type="match status" value="1"/>
</dbReference>
<comment type="caution">
    <text evidence="10">The sequence shown here is derived from an EMBL/GenBank/DDBJ whole genome shotgun (WGS) entry which is preliminary data.</text>
</comment>
<dbReference type="GO" id="GO:0006528">
    <property type="term" value="P:asparagine metabolic process"/>
    <property type="evidence" value="ECO:0007669"/>
    <property type="project" value="InterPro"/>
</dbReference>
<dbReference type="InterPro" id="IPR040919">
    <property type="entry name" value="Asparaginase_C"/>
</dbReference>
<evidence type="ECO:0000256" key="3">
    <source>
        <dbReference type="ARBA" id="ARBA00012920"/>
    </source>
</evidence>
<dbReference type="GO" id="GO:0004067">
    <property type="term" value="F:asparaginase activity"/>
    <property type="evidence" value="ECO:0007669"/>
    <property type="project" value="UniProtKB-UniRule"/>
</dbReference>
<protein>
    <recommendedName>
        <fullName evidence="3">asparaginase</fullName>
        <ecNumber evidence="3">3.5.1.1</ecNumber>
    </recommendedName>
</protein>
<dbReference type="FunFam" id="3.40.50.1170:FF:000001">
    <property type="entry name" value="L-asparaginase 2"/>
    <property type="match status" value="1"/>
</dbReference>
<evidence type="ECO:0000256" key="1">
    <source>
        <dbReference type="ARBA" id="ARBA00010518"/>
    </source>
</evidence>
<keyword evidence="4" id="KW-0378">Hydrolase</keyword>